<keyword evidence="4 5" id="KW-0408">Iron</keyword>
<dbReference type="Pfam" id="PF00067">
    <property type="entry name" value="p450"/>
    <property type="match status" value="1"/>
</dbReference>
<dbReference type="GO" id="GO:0016705">
    <property type="term" value="F:oxidoreductase activity, acting on paired donors, with incorporation or reduction of molecular oxygen"/>
    <property type="evidence" value="ECO:0007669"/>
    <property type="project" value="InterPro"/>
</dbReference>
<proteinExistence type="inferred from homology"/>
<organism evidence="8 9">
    <name type="scientific">Pleomassaria siparia CBS 279.74</name>
    <dbReference type="NCBI Taxonomy" id="1314801"/>
    <lineage>
        <taxon>Eukaryota</taxon>
        <taxon>Fungi</taxon>
        <taxon>Dikarya</taxon>
        <taxon>Ascomycota</taxon>
        <taxon>Pezizomycotina</taxon>
        <taxon>Dothideomycetes</taxon>
        <taxon>Pleosporomycetidae</taxon>
        <taxon>Pleosporales</taxon>
        <taxon>Pleomassariaceae</taxon>
        <taxon>Pleomassaria</taxon>
    </lineage>
</organism>
<dbReference type="GO" id="GO:0004497">
    <property type="term" value="F:monooxygenase activity"/>
    <property type="evidence" value="ECO:0007669"/>
    <property type="project" value="UniProtKB-KW"/>
</dbReference>
<protein>
    <submittedName>
        <fullName evidence="8">Cytochrome P450</fullName>
    </submittedName>
</protein>
<feature type="region of interest" description="Disordered" evidence="7">
    <location>
        <begin position="335"/>
        <end position="360"/>
    </location>
</feature>
<comment type="similarity">
    <text evidence="2 6">Belongs to the cytochrome P450 family.</text>
</comment>
<comment type="cofactor">
    <cofactor evidence="1 5">
        <name>heme</name>
        <dbReference type="ChEBI" id="CHEBI:30413"/>
    </cofactor>
</comment>
<evidence type="ECO:0000256" key="4">
    <source>
        <dbReference type="ARBA" id="ARBA00023004"/>
    </source>
</evidence>
<dbReference type="InterPro" id="IPR050121">
    <property type="entry name" value="Cytochrome_P450_monoxygenase"/>
</dbReference>
<keyword evidence="3 5" id="KW-0479">Metal-binding</keyword>
<feature type="binding site" description="axial binding residue" evidence="5">
    <location>
        <position position="474"/>
    </location>
    <ligand>
        <name>heme</name>
        <dbReference type="ChEBI" id="CHEBI:30413"/>
    </ligand>
    <ligandPart>
        <name>Fe</name>
        <dbReference type="ChEBI" id="CHEBI:18248"/>
    </ligandPart>
</feature>
<evidence type="ECO:0000256" key="3">
    <source>
        <dbReference type="ARBA" id="ARBA00022723"/>
    </source>
</evidence>
<dbReference type="Proteomes" id="UP000799428">
    <property type="component" value="Unassembled WGS sequence"/>
</dbReference>
<keyword evidence="5 6" id="KW-0349">Heme</keyword>
<dbReference type="InterPro" id="IPR002403">
    <property type="entry name" value="Cyt_P450_E_grp-IV"/>
</dbReference>
<dbReference type="GO" id="GO:0005506">
    <property type="term" value="F:iron ion binding"/>
    <property type="evidence" value="ECO:0007669"/>
    <property type="project" value="InterPro"/>
</dbReference>
<dbReference type="InterPro" id="IPR017972">
    <property type="entry name" value="Cyt_P450_CS"/>
</dbReference>
<dbReference type="PROSITE" id="PS00086">
    <property type="entry name" value="CYTOCHROME_P450"/>
    <property type="match status" value="1"/>
</dbReference>
<dbReference type="PANTHER" id="PTHR24305:SF232">
    <property type="entry name" value="P450, PUTATIVE (EUROFUNG)-RELATED"/>
    <property type="match status" value="1"/>
</dbReference>
<dbReference type="PRINTS" id="PR00465">
    <property type="entry name" value="EP450IV"/>
</dbReference>
<evidence type="ECO:0000256" key="5">
    <source>
        <dbReference type="PIRSR" id="PIRSR602403-1"/>
    </source>
</evidence>
<evidence type="ECO:0000256" key="2">
    <source>
        <dbReference type="ARBA" id="ARBA00010617"/>
    </source>
</evidence>
<keyword evidence="6" id="KW-0560">Oxidoreductase</keyword>
<dbReference type="PRINTS" id="PR00385">
    <property type="entry name" value="P450"/>
</dbReference>
<feature type="compositionally biased region" description="Pro residues" evidence="7">
    <location>
        <begin position="338"/>
        <end position="348"/>
    </location>
</feature>
<reference evidence="8" key="1">
    <citation type="journal article" date="2020" name="Stud. Mycol.">
        <title>101 Dothideomycetes genomes: a test case for predicting lifestyles and emergence of pathogens.</title>
        <authorList>
            <person name="Haridas S."/>
            <person name="Albert R."/>
            <person name="Binder M."/>
            <person name="Bloem J."/>
            <person name="Labutti K."/>
            <person name="Salamov A."/>
            <person name="Andreopoulos B."/>
            <person name="Baker S."/>
            <person name="Barry K."/>
            <person name="Bills G."/>
            <person name="Bluhm B."/>
            <person name="Cannon C."/>
            <person name="Castanera R."/>
            <person name="Culley D."/>
            <person name="Daum C."/>
            <person name="Ezra D."/>
            <person name="Gonzalez J."/>
            <person name="Henrissat B."/>
            <person name="Kuo A."/>
            <person name="Liang C."/>
            <person name="Lipzen A."/>
            <person name="Lutzoni F."/>
            <person name="Magnuson J."/>
            <person name="Mondo S."/>
            <person name="Nolan M."/>
            <person name="Ohm R."/>
            <person name="Pangilinan J."/>
            <person name="Park H.-J."/>
            <person name="Ramirez L."/>
            <person name="Alfaro M."/>
            <person name="Sun H."/>
            <person name="Tritt A."/>
            <person name="Yoshinaga Y."/>
            <person name="Zwiers L.-H."/>
            <person name="Turgeon B."/>
            <person name="Goodwin S."/>
            <person name="Spatafora J."/>
            <person name="Crous P."/>
            <person name="Grigoriev I."/>
        </authorList>
    </citation>
    <scope>NUCLEOTIDE SEQUENCE</scope>
    <source>
        <strain evidence="8">CBS 279.74</strain>
    </source>
</reference>
<evidence type="ECO:0000313" key="9">
    <source>
        <dbReference type="Proteomes" id="UP000799428"/>
    </source>
</evidence>
<gene>
    <name evidence="8" type="ORF">K504DRAFT_375027</name>
</gene>
<feature type="compositionally biased region" description="Low complexity" evidence="7">
    <location>
        <begin position="349"/>
        <end position="360"/>
    </location>
</feature>
<dbReference type="InterPro" id="IPR001128">
    <property type="entry name" value="Cyt_P450"/>
</dbReference>
<dbReference type="EMBL" id="MU005767">
    <property type="protein sequence ID" value="KAF2711911.1"/>
    <property type="molecule type" value="Genomic_DNA"/>
</dbReference>
<keyword evidence="9" id="KW-1185">Reference proteome</keyword>
<evidence type="ECO:0000256" key="1">
    <source>
        <dbReference type="ARBA" id="ARBA00001971"/>
    </source>
</evidence>
<accession>A0A6G1KHM9</accession>
<dbReference type="Gene3D" id="1.10.630.10">
    <property type="entry name" value="Cytochrome P450"/>
    <property type="match status" value="1"/>
</dbReference>
<dbReference type="PANTHER" id="PTHR24305">
    <property type="entry name" value="CYTOCHROME P450"/>
    <property type="match status" value="1"/>
</dbReference>
<dbReference type="InterPro" id="IPR036396">
    <property type="entry name" value="Cyt_P450_sf"/>
</dbReference>
<dbReference type="SUPFAM" id="SSF48264">
    <property type="entry name" value="Cytochrome P450"/>
    <property type="match status" value="1"/>
</dbReference>
<name>A0A6G1KHM9_9PLEO</name>
<evidence type="ECO:0000256" key="6">
    <source>
        <dbReference type="RuleBase" id="RU000461"/>
    </source>
</evidence>
<dbReference type="OrthoDB" id="3934656at2759"/>
<keyword evidence="6" id="KW-0503">Monooxygenase</keyword>
<evidence type="ECO:0000313" key="8">
    <source>
        <dbReference type="EMBL" id="KAF2711911.1"/>
    </source>
</evidence>
<dbReference type="AlphaFoldDB" id="A0A6G1KHM9"/>
<sequence>MSLVLLLGVTVLPLVFLKTYIIPYLRSPLKSLPGPFFAKFTNLWRLFSHYKQTHIETQQALHDKYGDAVRIGPNVVSIADPALVKTIYSTRGTFIKSEYYSVNDALQDGHLIPNIFSTRSNVYHARALKPMAKLYSFSSALELEPSMDVTLRTLFSQLETRFMDGANAGKTCDISEWFSFFTWDFLADVTFSERMGFLERGEDVGDMIETGEKVMRYFSVVGQIPTLDKLLGKNPHLPYKFADFSVTAGFCTQRFLERVQLPDEEKQTKKDFMASFMQAKREYPELVGDDEIIGILILNVLGGADTSSIILKAVLYHMLRNPLYHHTLVAELRASLPSPSPRTTPSPSPSSSSSSHHYPLPLSHAQTSTLPYLQACILETLRFHPVLGHVLERVVPSSGLTLSSGVVLPPGTIVGVNPWVMSRSTLVYGPDASTFRPGRWLRDEGVGETEEAHGERVARMKSADLAWGGGNRVCLGRPLAMVQVAKVVASLFAYYDLALEDPTQEWHLHKQWLVLPHKIRIKIARAPM</sequence>
<dbReference type="CDD" id="cd11060">
    <property type="entry name" value="CYP57A1-like"/>
    <property type="match status" value="1"/>
</dbReference>
<evidence type="ECO:0000256" key="7">
    <source>
        <dbReference type="SAM" id="MobiDB-lite"/>
    </source>
</evidence>
<dbReference type="GO" id="GO:0020037">
    <property type="term" value="F:heme binding"/>
    <property type="evidence" value="ECO:0007669"/>
    <property type="project" value="InterPro"/>
</dbReference>